<comment type="caution">
    <text evidence="3">The sequence shown here is derived from an EMBL/GenBank/DDBJ whole genome shotgun (WGS) entry which is preliminary data.</text>
</comment>
<dbReference type="eggNOG" id="COG0393">
    <property type="taxonomic scope" value="Bacteria"/>
</dbReference>
<keyword evidence="4" id="KW-1185">Reference proteome</keyword>
<dbReference type="RefSeq" id="WP_006362586.1">
    <property type="nucleotide sequence ID" value="NZ_GG700630.1"/>
</dbReference>
<evidence type="ECO:0000256" key="1">
    <source>
        <dbReference type="ARBA" id="ARBA00010751"/>
    </source>
</evidence>
<dbReference type="Proteomes" id="UP000006001">
    <property type="component" value="Unassembled WGS sequence"/>
</dbReference>
<gene>
    <name evidence="3" type="ORF">HMPREF0762_01334</name>
</gene>
<evidence type="ECO:0000256" key="2">
    <source>
        <dbReference type="HAMAP-Rule" id="MF_00338"/>
    </source>
</evidence>
<dbReference type="OrthoDB" id="9796448at2"/>
<dbReference type="Pfam" id="PF01906">
    <property type="entry name" value="YbjQ_1"/>
    <property type="match status" value="1"/>
</dbReference>
<proteinExistence type="inferred from homology"/>
<dbReference type="Gene3D" id="3.30.110.70">
    <property type="entry name" value="Hypothetical protein apc22750. Chain B"/>
    <property type="match status" value="1"/>
</dbReference>
<dbReference type="PANTHER" id="PTHR34068">
    <property type="entry name" value="UPF0145 PROTEIN YBJQ"/>
    <property type="match status" value="1"/>
</dbReference>
<sequence>MITTTTPSVEGYKVTGYYGVVFGEVITGVNFLKDFGAGIRDIIGGRSAGYENELMGARTEALHEMERRAAAMGAHAIVGVDVDYEVLGASNNMLMVTVSGTAVTLEAL</sequence>
<dbReference type="HOGENOM" id="CLU_117144_3_1_11"/>
<name>D0WHL6_SLAES</name>
<accession>D0WHL6</accession>
<dbReference type="SUPFAM" id="SSF117782">
    <property type="entry name" value="YbjQ-like"/>
    <property type="match status" value="1"/>
</dbReference>
<dbReference type="AlphaFoldDB" id="D0WHL6"/>
<dbReference type="PANTHER" id="PTHR34068:SF1">
    <property type="entry name" value="UPF0145 PROTEIN YBJQ"/>
    <property type="match status" value="1"/>
</dbReference>
<dbReference type="STRING" id="649764.HMPREF0762_01334"/>
<protein>
    <recommendedName>
        <fullName evidence="2">UPF0145 protein HMPREF0762_01334</fullName>
    </recommendedName>
</protein>
<dbReference type="NCBIfam" id="NF002224">
    <property type="entry name" value="PRK01119.1"/>
    <property type="match status" value="1"/>
</dbReference>
<evidence type="ECO:0000313" key="4">
    <source>
        <dbReference type="Proteomes" id="UP000006001"/>
    </source>
</evidence>
<evidence type="ECO:0000313" key="3">
    <source>
        <dbReference type="EMBL" id="EEZ60959.1"/>
    </source>
</evidence>
<reference evidence="3" key="1">
    <citation type="submission" date="2009-10" db="EMBL/GenBank/DDBJ databases">
        <authorList>
            <person name="Weinstock G."/>
            <person name="Sodergren E."/>
            <person name="Clifton S."/>
            <person name="Fulton L."/>
            <person name="Fulton B."/>
            <person name="Courtney L."/>
            <person name="Fronick C."/>
            <person name="Harrison M."/>
            <person name="Strong C."/>
            <person name="Farmer C."/>
            <person name="Delahaunty K."/>
            <person name="Markovic C."/>
            <person name="Hall O."/>
            <person name="Minx P."/>
            <person name="Tomlinson C."/>
            <person name="Mitreva M."/>
            <person name="Nelson J."/>
            <person name="Hou S."/>
            <person name="Wollam A."/>
            <person name="Pepin K.H."/>
            <person name="Johnson M."/>
            <person name="Bhonagiri V."/>
            <person name="Nash W.E."/>
            <person name="Warren W."/>
            <person name="Chinwalla A."/>
            <person name="Mardis E.R."/>
            <person name="Wilson R.K."/>
        </authorList>
    </citation>
    <scope>NUCLEOTIDE SEQUENCE [LARGE SCALE GENOMIC DNA]</scope>
    <source>
        <strain evidence="3">ATCC 700122</strain>
    </source>
</reference>
<dbReference type="GeneID" id="85007835"/>
<dbReference type="InterPro" id="IPR002765">
    <property type="entry name" value="UPF0145_YbjQ-like"/>
</dbReference>
<dbReference type="HAMAP" id="MF_00338">
    <property type="entry name" value="UPF0145"/>
    <property type="match status" value="1"/>
</dbReference>
<dbReference type="InterPro" id="IPR035439">
    <property type="entry name" value="UPF0145_dom_sf"/>
</dbReference>
<organism evidence="3 4">
    <name type="scientific">Slackia exigua (strain ATCC 700122 / DSM 15923 / CIP 105133 / JCM 11022 / KCTC 5966 / S-7)</name>
    <dbReference type="NCBI Taxonomy" id="649764"/>
    <lineage>
        <taxon>Bacteria</taxon>
        <taxon>Bacillati</taxon>
        <taxon>Actinomycetota</taxon>
        <taxon>Coriobacteriia</taxon>
        <taxon>Eggerthellales</taxon>
        <taxon>Eggerthellaceae</taxon>
        <taxon>Slackia</taxon>
    </lineage>
</organism>
<dbReference type="EMBL" id="ACUX02000008">
    <property type="protein sequence ID" value="EEZ60959.1"/>
    <property type="molecule type" value="Genomic_DNA"/>
</dbReference>
<comment type="similarity">
    <text evidence="1 2">Belongs to the UPF0145 family.</text>
</comment>